<reference evidence="1 2" key="2">
    <citation type="journal article" date="2022" name="Mol. Ecol. Resour.">
        <title>The genomes of chicory, endive, great burdock and yacon provide insights into Asteraceae paleo-polyploidization history and plant inulin production.</title>
        <authorList>
            <person name="Fan W."/>
            <person name="Wang S."/>
            <person name="Wang H."/>
            <person name="Wang A."/>
            <person name="Jiang F."/>
            <person name="Liu H."/>
            <person name="Zhao H."/>
            <person name="Xu D."/>
            <person name="Zhang Y."/>
        </authorList>
    </citation>
    <scope>NUCLEOTIDE SEQUENCE [LARGE SCALE GENOMIC DNA]</scope>
    <source>
        <strain evidence="2">cv. Niubang</strain>
    </source>
</reference>
<dbReference type="Proteomes" id="UP001055879">
    <property type="component" value="Linkage Group LG12"/>
</dbReference>
<accession>A0ACB8YGI6</accession>
<evidence type="ECO:0000313" key="1">
    <source>
        <dbReference type="EMBL" id="KAI3684409.1"/>
    </source>
</evidence>
<proteinExistence type="predicted"/>
<gene>
    <name evidence="1" type="ORF">L6452_33632</name>
</gene>
<reference evidence="2" key="1">
    <citation type="journal article" date="2022" name="Mol. Ecol. Resour.">
        <title>The genomes of chicory, endive, great burdock and yacon provide insights into Asteraceae palaeo-polyploidization history and plant inulin production.</title>
        <authorList>
            <person name="Fan W."/>
            <person name="Wang S."/>
            <person name="Wang H."/>
            <person name="Wang A."/>
            <person name="Jiang F."/>
            <person name="Liu H."/>
            <person name="Zhao H."/>
            <person name="Xu D."/>
            <person name="Zhang Y."/>
        </authorList>
    </citation>
    <scope>NUCLEOTIDE SEQUENCE [LARGE SCALE GENOMIC DNA]</scope>
    <source>
        <strain evidence="2">cv. Niubang</strain>
    </source>
</reference>
<organism evidence="1 2">
    <name type="scientific">Arctium lappa</name>
    <name type="common">Greater burdock</name>
    <name type="synonym">Lappa major</name>
    <dbReference type="NCBI Taxonomy" id="4217"/>
    <lineage>
        <taxon>Eukaryota</taxon>
        <taxon>Viridiplantae</taxon>
        <taxon>Streptophyta</taxon>
        <taxon>Embryophyta</taxon>
        <taxon>Tracheophyta</taxon>
        <taxon>Spermatophyta</taxon>
        <taxon>Magnoliopsida</taxon>
        <taxon>eudicotyledons</taxon>
        <taxon>Gunneridae</taxon>
        <taxon>Pentapetalae</taxon>
        <taxon>asterids</taxon>
        <taxon>campanulids</taxon>
        <taxon>Asterales</taxon>
        <taxon>Asteraceae</taxon>
        <taxon>Carduoideae</taxon>
        <taxon>Cardueae</taxon>
        <taxon>Arctiinae</taxon>
        <taxon>Arctium</taxon>
    </lineage>
</organism>
<dbReference type="EMBL" id="CM042058">
    <property type="protein sequence ID" value="KAI3684409.1"/>
    <property type="molecule type" value="Genomic_DNA"/>
</dbReference>
<evidence type="ECO:0000313" key="2">
    <source>
        <dbReference type="Proteomes" id="UP001055879"/>
    </source>
</evidence>
<name>A0ACB8YGI6_ARCLA</name>
<sequence>MKTTPLKPAKPSNSSNHSSTPSSTLNPSKENGLKSKQNFPISNPNSPTSPTSLSSELLRSLSITLSITLSDALSLSLTCHTPDLPAGKLKTQNDVDSIASKLGNLIRDLEVLNTSGVLHDDVVSSSSSVSRRESVRVESRSLITRLQIGSGESRNSALDSLLRLIGDDDKNVVIAVAQGVVPVLVRLLDSGSSSEIIEKTVTAIARVSTIDSSKNALMAEGLLLLHYLIRVLDSGTGIAIEKACLTLQALTLSKENATAIGSRGGISSLLEISQSGTPTSQASAAAVLRNLAIFSDTRHNFMEEHAISVLLTLASSGTKLAQEYSISCLSNLVREDDDLKLLIARKGGIGSLKNFWDSAIVVRSLEVAVEFLSNLASDQRLVEFIVSNGFLNQLIIVLNCGFLGVRIHAAEAIYKMGYNTKTRKELGESGFIPPLISMLDGKSIEEIEASSKALSTILMYPENRRIYVKETRGITSVVRLLDASITSLDKRYPVSILTSLTRSTKCRKEMVKSGVLCHLEKLVEMEVEGAKKLEEIINGGGKLWGVFKRA</sequence>
<comment type="caution">
    <text evidence="1">The sequence shown here is derived from an EMBL/GenBank/DDBJ whole genome shotgun (WGS) entry which is preliminary data.</text>
</comment>
<keyword evidence="2" id="KW-1185">Reference proteome</keyword>
<protein>
    <submittedName>
        <fullName evidence="1">Uncharacterized protein</fullName>
    </submittedName>
</protein>